<evidence type="ECO:0000256" key="9">
    <source>
        <dbReference type="SAM" id="Phobius"/>
    </source>
</evidence>
<accession>A0A7J7K783</accession>
<evidence type="ECO:0000256" key="7">
    <source>
        <dbReference type="ARBA" id="ARBA00022989"/>
    </source>
</evidence>
<dbReference type="EMBL" id="VXIV02001155">
    <property type="protein sequence ID" value="KAF6034097.1"/>
    <property type="molecule type" value="Genomic_DNA"/>
</dbReference>
<reference evidence="10" key="1">
    <citation type="submission" date="2020-06" db="EMBL/GenBank/DDBJ databases">
        <title>Draft genome of Bugula neritina, a colonial animal packing powerful symbionts and potential medicines.</title>
        <authorList>
            <person name="Rayko M."/>
        </authorList>
    </citation>
    <scope>NUCLEOTIDE SEQUENCE [LARGE SCALE GENOMIC DNA]</scope>
    <source>
        <strain evidence="10">Kwan_BN1</strain>
    </source>
</reference>
<keyword evidence="7 9" id="KW-1133">Transmembrane helix</keyword>
<evidence type="ECO:0000256" key="1">
    <source>
        <dbReference type="ARBA" id="ARBA00004477"/>
    </source>
</evidence>
<evidence type="ECO:0000313" key="10">
    <source>
        <dbReference type="EMBL" id="KAF6034097.1"/>
    </source>
</evidence>
<sequence>MILALMVILTLKGWRVFSTFLLALLAYQNFYSIMLVVPVAICFLQRDVLGLVKYLNPTAVKSILLTLSLTMFWLISLLYYSFTLTQSWDFIRSTYGFVIMVPELTPNMGIFWYFFTEVFQHFELFFIIVFQVNAFIYTIPLAIKLRNHSVFLLYTLIVLISIFKSYPTYADVGFYLSFIPCWSFTHKYMKNVFIVSNMYIWCAALSPVFYHLWIYAGSANANFYFALTLVFNGAQIFFISDLILAYLRRDFDLHHPLPAADTDKAKLTSSQEVDDVILS</sequence>
<keyword evidence="11" id="KW-1185">Reference proteome</keyword>
<proteinExistence type="inferred from homology"/>
<keyword evidence="4" id="KW-0337">GPI-anchor biosynthesis</keyword>
<feature type="transmembrane region" description="Helical" evidence="9">
    <location>
        <begin position="223"/>
        <end position="247"/>
    </location>
</feature>
<dbReference type="InterPro" id="IPR009600">
    <property type="entry name" value="PIG-U"/>
</dbReference>
<dbReference type="UniPathway" id="UPA00196"/>
<feature type="transmembrane region" description="Helical" evidence="9">
    <location>
        <begin position="62"/>
        <end position="82"/>
    </location>
</feature>
<comment type="pathway">
    <text evidence="2">Glycolipid biosynthesis; glycosylphosphatidylinositol-anchor biosynthesis.</text>
</comment>
<comment type="similarity">
    <text evidence="3">Belongs to the PIGU family.</text>
</comment>
<dbReference type="GO" id="GO:0006506">
    <property type="term" value="P:GPI anchor biosynthetic process"/>
    <property type="evidence" value="ECO:0007669"/>
    <property type="project" value="UniProtKB-UniPathway"/>
</dbReference>
<dbReference type="PANTHER" id="PTHR13121:SF0">
    <property type="entry name" value="PHOSPHATIDYLINOSITOL GLYCAN ANCHOR BIOSYNTHESIS CLASS U PROTEIN"/>
    <property type="match status" value="1"/>
</dbReference>
<comment type="subcellular location">
    <subcellularLocation>
        <location evidence="1">Endoplasmic reticulum membrane</location>
        <topology evidence="1">Multi-pass membrane protein</topology>
    </subcellularLocation>
</comment>
<feature type="transmembrane region" description="Helical" evidence="9">
    <location>
        <begin position="121"/>
        <end position="143"/>
    </location>
</feature>
<feature type="transmembrane region" description="Helical" evidence="9">
    <location>
        <begin position="198"/>
        <end position="217"/>
    </location>
</feature>
<organism evidence="10 11">
    <name type="scientific">Bugula neritina</name>
    <name type="common">Brown bryozoan</name>
    <name type="synonym">Sertularia neritina</name>
    <dbReference type="NCBI Taxonomy" id="10212"/>
    <lineage>
        <taxon>Eukaryota</taxon>
        <taxon>Metazoa</taxon>
        <taxon>Spiralia</taxon>
        <taxon>Lophotrochozoa</taxon>
        <taxon>Bryozoa</taxon>
        <taxon>Gymnolaemata</taxon>
        <taxon>Cheilostomatida</taxon>
        <taxon>Flustrina</taxon>
        <taxon>Buguloidea</taxon>
        <taxon>Bugulidae</taxon>
        <taxon>Bugula</taxon>
    </lineage>
</organism>
<evidence type="ECO:0000256" key="5">
    <source>
        <dbReference type="ARBA" id="ARBA00022692"/>
    </source>
</evidence>
<dbReference type="GO" id="GO:0016255">
    <property type="term" value="P:attachment of GPI anchor to protein"/>
    <property type="evidence" value="ECO:0007669"/>
    <property type="project" value="InterPro"/>
</dbReference>
<evidence type="ECO:0000256" key="2">
    <source>
        <dbReference type="ARBA" id="ARBA00004687"/>
    </source>
</evidence>
<keyword evidence="5 9" id="KW-0812">Transmembrane</keyword>
<feature type="transmembrane region" description="Helical" evidence="9">
    <location>
        <begin position="94"/>
        <end position="115"/>
    </location>
</feature>
<gene>
    <name evidence="10" type="ORF">EB796_007596</name>
</gene>
<keyword evidence="8 9" id="KW-0472">Membrane</keyword>
<protein>
    <submittedName>
        <fullName evidence="10">PIGU</fullName>
    </submittedName>
</protein>
<dbReference type="GO" id="GO:0042765">
    <property type="term" value="C:GPI-anchor transamidase complex"/>
    <property type="evidence" value="ECO:0007669"/>
    <property type="project" value="InterPro"/>
</dbReference>
<evidence type="ECO:0000256" key="4">
    <source>
        <dbReference type="ARBA" id="ARBA00022502"/>
    </source>
</evidence>
<dbReference type="Proteomes" id="UP000593567">
    <property type="component" value="Unassembled WGS sequence"/>
</dbReference>
<evidence type="ECO:0000256" key="3">
    <source>
        <dbReference type="ARBA" id="ARBA00010026"/>
    </source>
</evidence>
<evidence type="ECO:0000313" key="11">
    <source>
        <dbReference type="Proteomes" id="UP000593567"/>
    </source>
</evidence>
<name>A0A7J7K783_BUGNE</name>
<keyword evidence="6" id="KW-0256">Endoplasmic reticulum</keyword>
<dbReference type="Pfam" id="PF06728">
    <property type="entry name" value="PIG-U"/>
    <property type="match status" value="1"/>
</dbReference>
<evidence type="ECO:0000256" key="8">
    <source>
        <dbReference type="ARBA" id="ARBA00023136"/>
    </source>
</evidence>
<evidence type="ECO:0000256" key="6">
    <source>
        <dbReference type="ARBA" id="ARBA00022824"/>
    </source>
</evidence>
<dbReference type="PANTHER" id="PTHR13121">
    <property type="entry name" value="GPI TRANSAMIDASE COMPONENT PIG-U"/>
    <property type="match status" value="1"/>
</dbReference>
<dbReference type="AlphaFoldDB" id="A0A7J7K783"/>
<comment type="caution">
    <text evidence="10">The sequence shown here is derived from an EMBL/GenBank/DDBJ whole genome shotgun (WGS) entry which is preliminary data.</text>
</comment>
<feature type="transmembrane region" description="Helical" evidence="9">
    <location>
        <begin position="150"/>
        <end position="166"/>
    </location>
</feature>
<dbReference type="OrthoDB" id="549017at2759"/>